<proteinExistence type="predicted"/>
<dbReference type="EMBL" id="MU070168">
    <property type="protein sequence ID" value="KAF5829377.1"/>
    <property type="molecule type" value="Genomic_DNA"/>
</dbReference>
<protein>
    <submittedName>
        <fullName evidence="3">Uncharacterized protein</fullName>
    </submittedName>
</protein>
<gene>
    <name evidence="3" type="ORF">DUNSADRAFT_16180</name>
</gene>
<reference evidence="3" key="1">
    <citation type="submission" date="2017-08" db="EMBL/GenBank/DDBJ databases">
        <authorList>
            <person name="Polle J.E."/>
            <person name="Barry K."/>
            <person name="Cushman J."/>
            <person name="Schmutz J."/>
            <person name="Tran D."/>
            <person name="Hathwaick L.T."/>
            <person name="Yim W.C."/>
            <person name="Jenkins J."/>
            <person name="Mckie-Krisberg Z.M."/>
            <person name="Prochnik S."/>
            <person name="Lindquist E."/>
            <person name="Dockter R.B."/>
            <person name="Adam C."/>
            <person name="Molina H."/>
            <person name="Bunkerborg J."/>
            <person name="Jin E."/>
            <person name="Buchheim M."/>
            <person name="Magnuson J."/>
        </authorList>
    </citation>
    <scope>NUCLEOTIDE SEQUENCE</scope>
    <source>
        <strain evidence="3">CCAP 19/18</strain>
    </source>
</reference>
<keyword evidence="2" id="KW-1133">Transmembrane helix</keyword>
<sequence length="227" mass="25939">MQYTQLKHQDSLDEPLDLEHQSLVPPKERGKQASNEQHTGLSSMHQDDGLEYKEWRSPWYCCLGECSLTDWLACCVVANVPCLAFGWNQERAFKMSWWKEGFRYLAATLVVTGMIFTADHRDLGAASLAVLFMVVFAVLMCSRWWATRRGMLRTNFNIKGTNWGDWCLWLWCPSLLCARRPGRSCTTGLRRVYGMAPPALLRCPELGAFGALPEHRCKSMFPALCSY</sequence>
<accession>A0ABQ7G432</accession>
<evidence type="ECO:0000256" key="2">
    <source>
        <dbReference type="SAM" id="Phobius"/>
    </source>
</evidence>
<keyword evidence="2" id="KW-0812">Transmembrane</keyword>
<dbReference type="InterPro" id="IPR006461">
    <property type="entry name" value="PLAC_motif_containing"/>
</dbReference>
<feature type="region of interest" description="Disordered" evidence="1">
    <location>
        <begin position="17"/>
        <end position="45"/>
    </location>
</feature>
<dbReference type="Proteomes" id="UP000815325">
    <property type="component" value="Unassembled WGS sequence"/>
</dbReference>
<evidence type="ECO:0000313" key="3">
    <source>
        <dbReference type="EMBL" id="KAF5829377.1"/>
    </source>
</evidence>
<comment type="caution">
    <text evidence="3">The sequence shown here is derived from an EMBL/GenBank/DDBJ whole genome shotgun (WGS) entry which is preliminary data.</text>
</comment>
<evidence type="ECO:0000256" key="1">
    <source>
        <dbReference type="SAM" id="MobiDB-lite"/>
    </source>
</evidence>
<feature type="compositionally biased region" description="Polar residues" evidence="1">
    <location>
        <begin position="32"/>
        <end position="44"/>
    </location>
</feature>
<feature type="transmembrane region" description="Helical" evidence="2">
    <location>
        <begin position="101"/>
        <end position="118"/>
    </location>
</feature>
<name>A0ABQ7G432_DUNSA</name>
<feature type="transmembrane region" description="Helical" evidence="2">
    <location>
        <begin position="124"/>
        <end position="146"/>
    </location>
</feature>
<keyword evidence="2" id="KW-0472">Membrane</keyword>
<organism evidence="3 4">
    <name type="scientific">Dunaliella salina</name>
    <name type="common">Green alga</name>
    <name type="synonym">Protococcus salinus</name>
    <dbReference type="NCBI Taxonomy" id="3046"/>
    <lineage>
        <taxon>Eukaryota</taxon>
        <taxon>Viridiplantae</taxon>
        <taxon>Chlorophyta</taxon>
        <taxon>core chlorophytes</taxon>
        <taxon>Chlorophyceae</taxon>
        <taxon>CS clade</taxon>
        <taxon>Chlamydomonadales</taxon>
        <taxon>Dunaliellaceae</taxon>
        <taxon>Dunaliella</taxon>
    </lineage>
</organism>
<keyword evidence="4" id="KW-1185">Reference proteome</keyword>
<evidence type="ECO:0000313" key="4">
    <source>
        <dbReference type="Proteomes" id="UP000815325"/>
    </source>
</evidence>
<dbReference type="Pfam" id="PF04749">
    <property type="entry name" value="PLAC8"/>
    <property type="match status" value="1"/>
</dbReference>